<name>A0A0L6CTZ6_9RHOB</name>
<keyword evidence="3" id="KW-1185">Reference proteome</keyword>
<protein>
    <recommendedName>
        <fullName evidence="4">Dihydroxy-acid dehydratase</fullName>
    </recommendedName>
</protein>
<feature type="chain" id="PRO_5005563113" description="Dihydroxy-acid dehydratase" evidence="1">
    <location>
        <begin position="31"/>
        <end position="231"/>
    </location>
</feature>
<proteinExistence type="predicted"/>
<accession>A0A0L6CTZ6</accession>
<dbReference type="EMBL" id="LGVV01000028">
    <property type="protein sequence ID" value="KNX41252.1"/>
    <property type="molecule type" value="Genomic_DNA"/>
</dbReference>
<dbReference type="STRING" id="74031.SAMN04488077_1212"/>
<evidence type="ECO:0000256" key="1">
    <source>
        <dbReference type="SAM" id="SignalP"/>
    </source>
</evidence>
<gene>
    <name evidence="2" type="ORF">ROTO_22040</name>
</gene>
<dbReference type="PATRIC" id="fig|74031.6.peg.2248"/>
<sequence length="231" mass="23747">MSTWISETAVARLRMTVRAGLLLVCLPLAACLDVAGEAGPDNALRAVAFYDGKVIVTGPRGYCIDRSSVKRGPAGRFALLASCESLTDQPGISVEPAVLTVAVLPHAPSAEQPSSQAMAEALGRASVRDTEDGDGIALVHISQGGDTVLPGGDPSYWRASMVINGHLVGLAAYGPRDGAIAGTGGRDLLRDLAETLRAASPAPDSVSRDVTEIDIQGGTGGLFRGLFPVSN</sequence>
<evidence type="ECO:0000313" key="3">
    <source>
        <dbReference type="Proteomes" id="UP000037046"/>
    </source>
</evidence>
<evidence type="ECO:0000313" key="2">
    <source>
        <dbReference type="EMBL" id="KNX41252.1"/>
    </source>
</evidence>
<reference evidence="3" key="1">
    <citation type="submission" date="2015-07" db="EMBL/GenBank/DDBJ databases">
        <title>Draft Genome Sequence of Roseovarius tolerans EL-164, a producer of N-Acylated Alanine Methyl Esters (NAMEs).</title>
        <authorList>
            <person name="Voget S."/>
            <person name="Bruns H."/>
            <person name="Wagner-Doebler I."/>
            <person name="Schulz S."/>
            <person name="Daniel R."/>
        </authorList>
    </citation>
    <scope>NUCLEOTIDE SEQUENCE [LARGE SCALE GENOMIC DNA]</scope>
    <source>
        <strain evidence="3">EL-164</strain>
    </source>
</reference>
<evidence type="ECO:0008006" key="4">
    <source>
        <dbReference type="Google" id="ProtNLM"/>
    </source>
</evidence>
<organism evidence="2 3">
    <name type="scientific">Roseovarius tolerans</name>
    <dbReference type="NCBI Taxonomy" id="74031"/>
    <lineage>
        <taxon>Bacteria</taxon>
        <taxon>Pseudomonadati</taxon>
        <taxon>Pseudomonadota</taxon>
        <taxon>Alphaproteobacteria</taxon>
        <taxon>Rhodobacterales</taxon>
        <taxon>Roseobacteraceae</taxon>
        <taxon>Roseovarius</taxon>
    </lineage>
</organism>
<comment type="caution">
    <text evidence="2">The sequence shown here is derived from an EMBL/GenBank/DDBJ whole genome shotgun (WGS) entry which is preliminary data.</text>
</comment>
<dbReference type="AlphaFoldDB" id="A0A0L6CTZ6"/>
<dbReference type="Proteomes" id="UP000037046">
    <property type="component" value="Unassembled WGS sequence"/>
</dbReference>
<dbReference type="RefSeq" id="WP_200901861.1">
    <property type="nucleotide sequence ID" value="NZ_CP118494.1"/>
</dbReference>
<feature type="signal peptide" evidence="1">
    <location>
        <begin position="1"/>
        <end position="30"/>
    </location>
</feature>
<keyword evidence="1" id="KW-0732">Signal</keyword>